<keyword evidence="2" id="KW-1003">Cell membrane</keyword>
<evidence type="ECO:0000256" key="2">
    <source>
        <dbReference type="ARBA" id="ARBA00022475"/>
    </source>
</evidence>
<dbReference type="STRING" id="647113.Metok_0723"/>
<evidence type="ECO:0008006" key="12">
    <source>
        <dbReference type="Google" id="ProtNLM"/>
    </source>
</evidence>
<feature type="transmembrane region" description="Helical" evidence="7">
    <location>
        <begin position="246"/>
        <end position="269"/>
    </location>
</feature>
<dbReference type="RefSeq" id="WP_013866886.1">
    <property type="nucleotide sequence ID" value="NC_015636.1"/>
</dbReference>
<evidence type="ECO:0000256" key="6">
    <source>
        <dbReference type="ARBA" id="ARBA00038076"/>
    </source>
</evidence>
<dbReference type="PANTHER" id="PTHR30572:SF4">
    <property type="entry name" value="ABC TRANSPORTER PERMEASE YTRF"/>
    <property type="match status" value="1"/>
</dbReference>
<dbReference type="Pfam" id="PF02687">
    <property type="entry name" value="FtsX"/>
    <property type="match status" value="1"/>
</dbReference>
<evidence type="ECO:0000256" key="7">
    <source>
        <dbReference type="SAM" id="Phobius"/>
    </source>
</evidence>
<dbReference type="Proteomes" id="UP000009296">
    <property type="component" value="Chromosome"/>
</dbReference>
<dbReference type="InterPro" id="IPR050250">
    <property type="entry name" value="Macrolide_Exporter_MacB"/>
</dbReference>
<evidence type="ECO:0000256" key="4">
    <source>
        <dbReference type="ARBA" id="ARBA00022989"/>
    </source>
</evidence>
<evidence type="ECO:0000256" key="5">
    <source>
        <dbReference type="ARBA" id="ARBA00023136"/>
    </source>
</evidence>
<dbReference type="EMBL" id="CP002792">
    <property type="protein sequence ID" value="AEH06700.1"/>
    <property type="molecule type" value="Genomic_DNA"/>
</dbReference>
<evidence type="ECO:0000313" key="10">
    <source>
        <dbReference type="EMBL" id="AEH06700.1"/>
    </source>
</evidence>
<feature type="transmembrane region" description="Helical" evidence="7">
    <location>
        <begin position="290"/>
        <end position="323"/>
    </location>
</feature>
<dbReference type="HOGENOM" id="CLU_000604_8_0_2"/>
<comment type="similarity">
    <text evidence="6">Belongs to the ABC-4 integral membrane protein family.</text>
</comment>
<keyword evidence="3 7" id="KW-0812">Transmembrane</keyword>
<dbReference type="Pfam" id="PF12704">
    <property type="entry name" value="MacB_PCD"/>
    <property type="match status" value="1"/>
</dbReference>
<dbReference type="GO" id="GO:0005886">
    <property type="term" value="C:plasma membrane"/>
    <property type="evidence" value="ECO:0007669"/>
    <property type="project" value="UniProtKB-SubCell"/>
</dbReference>
<feature type="domain" description="MacB-like periplasmic core" evidence="9">
    <location>
        <begin position="19"/>
        <end position="214"/>
    </location>
</feature>
<evidence type="ECO:0000259" key="8">
    <source>
        <dbReference type="Pfam" id="PF02687"/>
    </source>
</evidence>
<dbReference type="GO" id="GO:0022857">
    <property type="term" value="F:transmembrane transporter activity"/>
    <property type="evidence" value="ECO:0007669"/>
    <property type="project" value="TreeGrafter"/>
</dbReference>
<dbReference type="KEGG" id="mok:Metok_0723"/>
<dbReference type="InterPro" id="IPR025857">
    <property type="entry name" value="MacB_PCD"/>
</dbReference>
<dbReference type="InterPro" id="IPR003838">
    <property type="entry name" value="ABC3_permease_C"/>
</dbReference>
<organism evidence="10 11">
    <name type="scientific">Methanothermococcus okinawensis (strain DSM 14208 / JCM 11175 / IH1)</name>
    <dbReference type="NCBI Taxonomy" id="647113"/>
    <lineage>
        <taxon>Archaea</taxon>
        <taxon>Methanobacteriati</taxon>
        <taxon>Methanobacteriota</taxon>
        <taxon>Methanomada group</taxon>
        <taxon>Methanococci</taxon>
        <taxon>Methanococcales</taxon>
        <taxon>Methanococcaceae</taxon>
        <taxon>Methanothermococcus</taxon>
    </lineage>
</organism>
<dbReference type="OrthoDB" id="11469at2157"/>
<evidence type="ECO:0000259" key="9">
    <source>
        <dbReference type="Pfam" id="PF12704"/>
    </source>
</evidence>
<feature type="transmembrane region" description="Helical" evidence="7">
    <location>
        <begin position="335"/>
        <end position="356"/>
    </location>
</feature>
<feature type="domain" description="ABC3 transporter permease C-terminal" evidence="8">
    <location>
        <begin position="249"/>
        <end position="366"/>
    </location>
</feature>
<name>F8AM21_METOI</name>
<evidence type="ECO:0000256" key="1">
    <source>
        <dbReference type="ARBA" id="ARBA00004651"/>
    </source>
</evidence>
<dbReference type="eggNOG" id="arCOG02312">
    <property type="taxonomic scope" value="Archaea"/>
</dbReference>
<protein>
    <recommendedName>
        <fullName evidence="12">ABC3 transporter permease protein domain-containing protein</fullName>
    </recommendedName>
</protein>
<feature type="transmembrane region" description="Helical" evidence="7">
    <location>
        <begin position="21"/>
        <end position="39"/>
    </location>
</feature>
<gene>
    <name evidence="10" type="ordered locus">Metok_0723</name>
</gene>
<reference evidence="10" key="1">
    <citation type="submission" date="2011-05" db="EMBL/GenBank/DDBJ databases">
        <title>Complete sequence of chromosome of Methanothermococcus okinawensis IH1.</title>
        <authorList>
            <consortium name="US DOE Joint Genome Institute"/>
            <person name="Lucas S."/>
            <person name="Han J."/>
            <person name="Lapidus A."/>
            <person name="Cheng J.-F."/>
            <person name="Goodwin L."/>
            <person name="Pitluck S."/>
            <person name="Peters L."/>
            <person name="Mikhailova N."/>
            <person name="Held B."/>
            <person name="Han C."/>
            <person name="Tapia R."/>
            <person name="Land M."/>
            <person name="Hauser L."/>
            <person name="Kyrpides N."/>
            <person name="Ivanova N."/>
            <person name="Pagani I."/>
            <person name="Sieprawska-Lupa M."/>
            <person name="Takai K."/>
            <person name="Miyazaki J."/>
            <person name="Whitman W."/>
            <person name="Woyke T."/>
        </authorList>
    </citation>
    <scope>NUCLEOTIDE SEQUENCE</scope>
    <source>
        <strain evidence="10">IH1</strain>
    </source>
</reference>
<keyword evidence="11" id="KW-1185">Reference proteome</keyword>
<keyword evidence="4 7" id="KW-1133">Transmembrane helix</keyword>
<dbReference type="PANTHER" id="PTHR30572">
    <property type="entry name" value="MEMBRANE COMPONENT OF TRANSPORTER-RELATED"/>
    <property type="match status" value="1"/>
</dbReference>
<comment type="subcellular location">
    <subcellularLocation>
        <location evidence="1">Cell membrane</location>
        <topology evidence="1">Multi-pass membrane protein</topology>
    </subcellularLocation>
</comment>
<dbReference type="GeneID" id="10772864"/>
<evidence type="ECO:0000256" key="3">
    <source>
        <dbReference type="ARBA" id="ARBA00022692"/>
    </source>
</evidence>
<evidence type="ECO:0000313" key="11">
    <source>
        <dbReference type="Proteomes" id="UP000009296"/>
    </source>
</evidence>
<sequence>MKIYLKMAVRNLKSNRLRTTLAVLGVIIGIFMVTIFGIIGTSVNKNVSNENFANNILILSSLDNQGFTKKDIEIINKLSDKSIPIYSTDNIICLRNGTKLYIKISGIKKGDMYILEKSENIKNDKSNEIPKLTDTSIIFNNITAKRYGLKKGDMVYINNISFRIAGICHLTIPYSDAILSQKTYNRFYGRSNCSNIVVIVNDKHKINNTIFKLKKAMDKNNNKISIITMKDLFKVMSSTLNTITNFLSSIGAISLIISGMGIANITIMGTIERTKEIGIMKSIGASKMDIIVLFLYESAILGAVGSLIGIILSLIVGQIVLYYYGNGMILPMIDLIYILIKSVIIGISISIISALYPAYKASKLNPIEALKYE</sequence>
<accession>F8AM21</accession>
<dbReference type="AlphaFoldDB" id="F8AM21"/>
<keyword evidence="5 7" id="KW-0472">Membrane</keyword>
<proteinExistence type="inferred from homology"/>